<accession>A0A5C6V4J3</accession>
<keyword evidence="4" id="KW-0378">Hydrolase</keyword>
<dbReference type="PANTHER" id="PTHR43731">
    <property type="entry name" value="RHOMBOID PROTEASE"/>
    <property type="match status" value="1"/>
</dbReference>
<evidence type="ECO:0000256" key="7">
    <source>
        <dbReference type="SAM" id="Phobius"/>
    </source>
</evidence>
<dbReference type="EMBL" id="VORB01000006">
    <property type="protein sequence ID" value="TXC78678.1"/>
    <property type="molecule type" value="Genomic_DNA"/>
</dbReference>
<dbReference type="Pfam" id="PF01694">
    <property type="entry name" value="Rhomboid"/>
    <property type="match status" value="2"/>
</dbReference>
<gene>
    <name evidence="9" type="ORF">FRX97_08140</name>
</gene>
<dbReference type="InterPro" id="IPR035952">
    <property type="entry name" value="Rhomboid-like_sf"/>
</dbReference>
<feature type="transmembrane region" description="Helical" evidence="7">
    <location>
        <begin position="21"/>
        <end position="45"/>
    </location>
</feature>
<evidence type="ECO:0000256" key="4">
    <source>
        <dbReference type="ARBA" id="ARBA00022801"/>
    </source>
</evidence>
<dbReference type="RefSeq" id="WP_147014705.1">
    <property type="nucleotide sequence ID" value="NZ_VORB01000006.1"/>
</dbReference>
<comment type="similarity">
    <text evidence="2">Belongs to the peptidase S54 family.</text>
</comment>
<dbReference type="GO" id="GO:0006508">
    <property type="term" value="P:proteolysis"/>
    <property type="evidence" value="ECO:0007669"/>
    <property type="project" value="UniProtKB-KW"/>
</dbReference>
<dbReference type="SMART" id="SM01160">
    <property type="entry name" value="DUF1751"/>
    <property type="match status" value="1"/>
</dbReference>
<evidence type="ECO:0000256" key="5">
    <source>
        <dbReference type="ARBA" id="ARBA00022989"/>
    </source>
</evidence>
<keyword evidence="10" id="KW-1185">Reference proteome</keyword>
<evidence type="ECO:0000259" key="8">
    <source>
        <dbReference type="Pfam" id="PF01694"/>
    </source>
</evidence>
<evidence type="ECO:0000256" key="1">
    <source>
        <dbReference type="ARBA" id="ARBA00004141"/>
    </source>
</evidence>
<organism evidence="9 10">
    <name type="scientific">Luteibaculum oceani</name>
    <dbReference type="NCBI Taxonomy" id="1294296"/>
    <lineage>
        <taxon>Bacteria</taxon>
        <taxon>Pseudomonadati</taxon>
        <taxon>Bacteroidota</taxon>
        <taxon>Flavobacteriia</taxon>
        <taxon>Flavobacteriales</taxon>
        <taxon>Luteibaculaceae</taxon>
        <taxon>Luteibaculum</taxon>
    </lineage>
</organism>
<feature type="transmembrane region" description="Helical" evidence="7">
    <location>
        <begin position="65"/>
        <end position="88"/>
    </location>
</feature>
<sequence>MNNFGGGFGGGINTRTVVINLIIINALVYFASVVFGNAGPGLSWLNYKFGLYLPNGANFAPYQLITHMFLHGGLMHIFFNMYALFLFGTVLERSWGPKRFLIFYLTCGFGAALIHLGVSYWEALSLKDELLNAGLSSDFLAQIRDGVRNLSIPSNDPSVIDAARGYFGKYNYPTVGASGAVFGLLLGFGMLFPNSELYLLFFPFPIKAKYFVIGYGLIELFSGVMNKPGDNVAHFAHLGGMIFGFILIKYWQKDRQNFY</sequence>
<feature type="transmembrane region" description="Helical" evidence="7">
    <location>
        <begin position="208"/>
        <end position="226"/>
    </location>
</feature>
<dbReference type="Proteomes" id="UP000321168">
    <property type="component" value="Unassembled WGS sequence"/>
</dbReference>
<keyword evidence="3 7" id="KW-0812">Transmembrane</keyword>
<keyword evidence="5 7" id="KW-1133">Transmembrane helix</keyword>
<comment type="subcellular location">
    <subcellularLocation>
        <location evidence="1">Membrane</location>
        <topology evidence="1">Multi-pass membrane protein</topology>
    </subcellularLocation>
</comment>
<dbReference type="GO" id="GO:0004252">
    <property type="term" value="F:serine-type endopeptidase activity"/>
    <property type="evidence" value="ECO:0007669"/>
    <property type="project" value="InterPro"/>
</dbReference>
<feature type="transmembrane region" description="Helical" evidence="7">
    <location>
        <begin position="180"/>
        <end position="201"/>
    </location>
</feature>
<dbReference type="InterPro" id="IPR050925">
    <property type="entry name" value="Rhomboid_protease_S54"/>
</dbReference>
<evidence type="ECO:0000313" key="10">
    <source>
        <dbReference type="Proteomes" id="UP000321168"/>
    </source>
</evidence>
<evidence type="ECO:0000313" key="9">
    <source>
        <dbReference type="EMBL" id="TXC78678.1"/>
    </source>
</evidence>
<dbReference type="OrthoDB" id="9807874at2"/>
<protein>
    <submittedName>
        <fullName evidence="9">Rhomboid family intramembrane serine protease</fullName>
    </submittedName>
</protein>
<dbReference type="GO" id="GO:0016020">
    <property type="term" value="C:membrane"/>
    <property type="evidence" value="ECO:0007669"/>
    <property type="project" value="UniProtKB-SubCell"/>
</dbReference>
<dbReference type="InterPro" id="IPR022764">
    <property type="entry name" value="Peptidase_S54_rhomboid_dom"/>
</dbReference>
<dbReference type="AlphaFoldDB" id="A0A5C6V4J3"/>
<feature type="transmembrane region" description="Helical" evidence="7">
    <location>
        <begin position="100"/>
        <end position="121"/>
    </location>
</feature>
<feature type="transmembrane region" description="Helical" evidence="7">
    <location>
        <begin position="232"/>
        <end position="251"/>
    </location>
</feature>
<feature type="domain" description="Peptidase S54 rhomboid" evidence="8">
    <location>
        <begin position="61"/>
        <end position="119"/>
    </location>
</feature>
<keyword evidence="9" id="KW-0645">Protease</keyword>
<evidence type="ECO:0000256" key="2">
    <source>
        <dbReference type="ARBA" id="ARBA00009045"/>
    </source>
</evidence>
<feature type="domain" description="Peptidase S54 rhomboid" evidence="8">
    <location>
        <begin position="166"/>
        <end position="248"/>
    </location>
</feature>
<dbReference type="Gene3D" id="1.20.1540.10">
    <property type="entry name" value="Rhomboid-like"/>
    <property type="match status" value="1"/>
</dbReference>
<dbReference type="SUPFAM" id="SSF144091">
    <property type="entry name" value="Rhomboid-like"/>
    <property type="match status" value="1"/>
</dbReference>
<comment type="caution">
    <text evidence="9">The sequence shown here is derived from an EMBL/GenBank/DDBJ whole genome shotgun (WGS) entry which is preliminary data.</text>
</comment>
<proteinExistence type="inferred from homology"/>
<evidence type="ECO:0000256" key="3">
    <source>
        <dbReference type="ARBA" id="ARBA00022692"/>
    </source>
</evidence>
<evidence type="ECO:0000256" key="6">
    <source>
        <dbReference type="ARBA" id="ARBA00023136"/>
    </source>
</evidence>
<reference evidence="9 10" key="1">
    <citation type="submission" date="2019-08" db="EMBL/GenBank/DDBJ databases">
        <title>Genome of Luteibaculum oceani JCM 18817.</title>
        <authorList>
            <person name="Bowman J.P."/>
        </authorList>
    </citation>
    <scope>NUCLEOTIDE SEQUENCE [LARGE SCALE GENOMIC DNA]</scope>
    <source>
        <strain evidence="9 10">JCM 18817</strain>
    </source>
</reference>
<keyword evidence="6 7" id="KW-0472">Membrane</keyword>
<dbReference type="PANTHER" id="PTHR43731:SF14">
    <property type="entry name" value="PRESENILIN-ASSOCIATED RHOMBOID-LIKE PROTEIN, MITOCHONDRIAL"/>
    <property type="match status" value="1"/>
</dbReference>
<name>A0A5C6V4J3_9FLAO</name>